<dbReference type="InterPro" id="IPR002524">
    <property type="entry name" value="Cation_efflux"/>
</dbReference>
<evidence type="ECO:0000256" key="2">
    <source>
        <dbReference type="ARBA" id="ARBA00008873"/>
    </source>
</evidence>
<proteinExistence type="inferred from homology"/>
<dbReference type="GO" id="GO:0005385">
    <property type="term" value="F:zinc ion transmembrane transporter activity"/>
    <property type="evidence" value="ECO:0007669"/>
    <property type="project" value="TreeGrafter"/>
</dbReference>
<evidence type="ECO:0000256" key="5">
    <source>
        <dbReference type="ARBA" id="ARBA00022989"/>
    </source>
</evidence>
<keyword evidence="6" id="KW-0406">Ion transport</keyword>
<dbReference type="GO" id="GO:0005886">
    <property type="term" value="C:plasma membrane"/>
    <property type="evidence" value="ECO:0007669"/>
    <property type="project" value="TreeGrafter"/>
</dbReference>
<feature type="transmembrane region" description="Helical" evidence="8">
    <location>
        <begin position="115"/>
        <end position="138"/>
    </location>
</feature>
<evidence type="ECO:0000259" key="9">
    <source>
        <dbReference type="Pfam" id="PF01545"/>
    </source>
</evidence>
<keyword evidence="3" id="KW-0813">Transport</keyword>
<protein>
    <submittedName>
        <fullName evidence="11">Cation transporter</fullName>
    </submittedName>
</protein>
<feature type="transmembrane region" description="Helical" evidence="8">
    <location>
        <begin position="159"/>
        <end position="180"/>
    </location>
</feature>
<dbReference type="Pfam" id="PF16916">
    <property type="entry name" value="ZT_dimer"/>
    <property type="match status" value="1"/>
</dbReference>
<dbReference type="PANTHER" id="PTHR11562">
    <property type="entry name" value="CATION EFFLUX PROTEIN/ ZINC TRANSPORTER"/>
    <property type="match status" value="1"/>
</dbReference>
<name>A0A7V7GPM9_ENTFC</name>
<feature type="transmembrane region" description="Helical" evidence="8">
    <location>
        <begin position="21"/>
        <end position="41"/>
    </location>
</feature>
<dbReference type="Gene3D" id="1.20.1510.10">
    <property type="entry name" value="Cation efflux protein transmembrane domain"/>
    <property type="match status" value="1"/>
</dbReference>
<feature type="transmembrane region" description="Helical" evidence="8">
    <location>
        <begin position="186"/>
        <end position="208"/>
    </location>
</feature>
<evidence type="ECO:0000256" key="3">
    <source>
        <dbReference type="ARBA" id="ARBA00022448"/>
    </source>
</evidence>
<sequence>MEERIVHTQPQKSSKKLFGVVVLNAVITLSEFIGGIASGSLSLVSDAFHNLSDTLAIIFSYGAQKMAQKEANEKHTYGYQRLEILSAFINSFILIILSLFLAAEAFKRFNSPEKINSHLMLIVAVIGLLANLFSTLLLRQEADESLNIKSSYLHLLSDTLSSISVIIGAVLIRFFGIYWIDPVITLVISIYILLEAIIVIKKAAAILIQSAPTIDYEKMEQEIKAIEGVKDVHHVHIWQYSEKIIIFDGHIDFEDQLLSEIEKAYPRITSLLKLKYGITHVTIQAETHVKDQKKLIFLNKDESY</sequence>
<feature type="transmembrane region" description="Helical" evidence="8">
    <location>
        <begin position="47"/>
        <end position="63"/>
    </location>
</feature>
<gene>
    <name evidence="11" type="ORF">DTX73_04365</name>
</gene>
<evidence type="ECO:0000256" key="1">
    <source>
        <dbReference type="ARBA" id="ARBA00004141"/>
    </source>
</evidence>
<evidence type="ECO:0000259" key="10">
    <source>
        <dbReference type="Pfam" id="PF16916"/>
    </source>
</evidence>
<evidence type="ECO:0000256" key="8">
    <source>
        <dbReference type="SAM" id="Phobius"/>
    </source>
</evidence>
<dbReference type="Pfam" id="PF01545">
    <property type="entry name" value="Cation_efflux"/>
    <property type="match status" value="1"/>
</dbReference>
<dbReference type="AlphaFoldDB" id="A0A7V7GPM9"/>
<keyword evidence="7 8" id="KW-0472">Membrane</keyword>
<dbReference type="PANTHER" id="PTHR11562:SF17">
    <property type="entry name" value="RE54080P-RELATED"/>
    <property type="match status" value="1"/>
</dbReference>
<reference evidence="11 12" key="1">
    <citation type="submission" date="2018-07" db="EMBL/GenBank/DDBJ databases">
        <title>High quality draft genome sequencing of Enterococcus faecium exhibiting probiotic potential isolated from mucus of freshwater fish.</title>
        <authorList>
            <person name="El-Jeni R."/>
            <person name="Ghedira K."/>
            <person name="Abdelhak S."/>
            <person name="El-Bour M."/>
            <person name="Bouhaouala-Zahar B."/>
        </authorList>
    </citation>
    <scope>NUCLEOTIDE SEQUENCE [LARGE SCALE GENOMIC DNA]</scope>
    <source>
        <strain evidence="11 12">R.A73</strain>
    </source>
</reference>
<keyword evidence="5 8" id="KW-1133">Transmembrane helix</keyword>
<organism evidence="11 12">
    <name type="scientific">Enterococcus faecium</name>
    <name type="common">Streptococcus faecium</name>
    <dbReference type="NCBI Taxonomy" id="1352"/>
    <lineage>
        <taxon>Bacteria</taxon>
        <taxon>Bacillati</taxon>
        <taxon>Bacillota</taxon>
        <taxon>Bacilli</taxon>
        <taxon>Lactobacillales</taxon>
        <taxon>Enterococcaceae</taxon>
        <taxon>Enterococcus</taxon>
    </lineage>
</organism>
<dbReference type="InterPro" id="IPR050681">
    <property type="entry name" value="CDF/SLC30A"/>
</dbReference>
<evidence type="ECO:0000256" key="6">
    <source>
        <dbReference type="ARBA" id="ARBA00023065"/>
    </source>
</evidence>
<comment type="caution">
    <text evidence="11">The sequence shown here is derived from an EMBL/GenBank/DDBJ whole genome shotgun (WGS) entry which is preliminary data.</text>
</comment>
<feature type="domain" description="Cation efflux protein cytoplasmic" evidence="10">
    <location>
        <begin position="212"/>
        <end position="287"/>
    </location>
</feature>
<comment type="similarity">
    <text evidence="2">Belongs to the cation diffusion facilitator (CDF) transporter (TC 2.A.4) family. SLC30A subfamily.</text>
</comment>
<dbReference type="InterPro" id="IPR027470">
    <property type="entry name" value="Cation_efflux_CTD"/>
</dbReference>
<evidence type="ECO:0000313" key="11">
    <source>
        <dbReference type="EMBL" id="KAA0691785.1"/>
    </source>
</evidence>
<dbReference type="SUPFAM" id="SSF161111">
    <property type="entry name" value="Cation efflux protein transmembrane domain-like"/>
    <property type="match status" value="1"/>
</dbReference>
<dbReference type="InterPro" id="IPR027469">
    <property type="entry name" value="Cation_efflux_TMD_sf"/>
</dbReference>
<dbReference type="Proteomes" id="UP000448762">
    <property type="component" value="Unassembled WGS sequence"/>
</dbReference>
<accession>A0A7V7GPM9</accession>
<feature type="domain" description="Cation efflux protein transmembrane" evidence="9">
    <location>
        <begin position="20"/>
        <end position="208"/>
    </location>
</feature>
<dbReference type="RefSeq" id="WP_086311177.1">
    <property type="nucleotide sequence ID" value="NZ_JADBBV010000004.1"/>
</dbReference>
<dbReference type="InterPro" id="IPR036837">
    <property type="entry name" value="Cation_efflux_CTD_sf"/>
</dbReference>
<dbReference type="EMBL" id="QOVC01000003">
    <property type="protein sequence ID" value="KAA0691785.1"/>
    <property type="molecule type" value="Genomic_DNA"/>
</dbReference>
<dbReference type="InterPro" id="IPR058533">
    <property type="entry name" value="Cation_efflux_TM"/>
</dbReference>
<feature type="transmembrane region" description="Helical" evidence="8">
    <location>
        <begin position="84"/>
        <end position="103"/>
    </location>
</feature>
<evidence type="ECO:0000256" key="7">
    <source>
        <dbReference type="ARBA" id="ARBA00023136"/>
    </source>
</evidence>
<keyword evidence="4 8" id="KW-0812">Transmembrane</keyword>
<dbReference type="SUPFAM" id="SSF160240">
    <property type="entry name" value="Cation efflux protein cytoplasmic domain-like"/>
    <property type="match status" value="1"/>
</dbReference>
<comment type="subcellular location">
    <subcellularLocation>
        <location evidence="1">Membrane</location>
        <topology evidence="1">Multi-pass membrane protein</topology>
    </subcellularLocation>
</comment>
<evidence type="ECO:0000256" key="4">
    <source>
        <dbReference type="ARBA" id="ARBA00022692"/>
    </source>
</evidence>
<evidence type="ECO:0000313" key="12">
    <source>
        <dbReference type="Proteomes" id="UP000448762"/>
    </source>
</evidence>
<dbReference type="NCBIfam" id="TIGR01297">
    <property type="entry name" value="CDF"/>
    <property type="match status" value="1"/>
</dbReference>